<dbReference type="GO" id="GO:0009289">
    <property type="term" value="C:pilus"/>
    <property type="evidence" value="ECO:0007669"/>
    <property type="project" value="InterPro"/>
</dbReference>
<dbReference type="InterPro" id="IPR050263">
    <property type="entry name" value="Bact_Fimbrial_Adh_Pro"/>
</dbReference>
<evidence type="ECO:0000256" key="1">
    <source>
        <dbReference type="SAM" id="SignalP"/>
    </source>
</evidence>
<dbReference type="Proteomes" id="UP000179588">
    <property type="component" value="Unassembled WGS sequence"/>
</dbReference>
<sequence length="176" mass="19102">MRCLKSSAFFLFGCVAFSTAQAASNGEGTVTLNGEITDAACSIAMDSREQIIDMGVLPVGVIRQTGEGPVRDVDIYLVNCDLTKASDPSQVWQALSMTFDGPADNGLFQVFGDARGVGLLMRDADLRQVIPGEALPQQAIVPSTMRLSYQLRLVSDQRPLRAGPYQSAIRFKVDYY</sequence>
<dbReference type="Gene3D" id="2.60.40.1090">
    <property type="entry name" value="Fimbrial-type adhesion domain"/>
    <property type="match status" value="1"/>
</dbReference>
<feature type="signal peptide" evidence="1">
    <location>
        <begin position="1"/>
        <end position="22"/>
    </location>
</feature>
<dbReference type="PANTHER" id="PTHR33420:SF26">
    <property type="entry name" value="FIMBRIAL SUBUNIT"/>
    <property type="match status" value="1"/>
</dbReference>
<dbReference type="PANTHER" id="PTHR33420">
    <property type="entry name" value="FIMBRIAL SUBUNIT ELFA-RELATED"/>
    <property type="match status" value="1"/>
</dbReference>
<evidence type="ECO:0000313" key="2">
    <source>
        <dbReference type="EMBL" id="OHT25175.1"/>
    </source>
</evidence>
<dbReference type="InterPro" id="IPR008966">
    <property type="entry name" value="Adhesion_dom_sf"/>
</dbReference>
<proteinExistence type="predicted"/>
<comment type="caution">
    <text evidence="2">The sequence shown here is derived from an EMBL/GenBank/DDBJ whole genome shotgun (WGS) entry which is preliminary data.</text>
</comment>
<name>A0A1S1HSE0_PROST</name>
<dbReference type="InterPro" id="IPR036937">
    <property type="entry name" value="Adhesion_dom_fimbrial_sf"/>
</dbReference>
<accession>A0A1S1HSE0</accession>
<dbReference type="GO" id="GO:0043709">
    <property type="term" value="P:cell adhesion involved in single-species biofilm formation"/>
    <property type="evidence" value="ECO:0007669"/>
    <property type="project" value="TreeGrafter"/>
</dbReference>
<gene>
    <name evidence="2" type="ORF">A3Q29_15595</name>
</gene>
<protein>
    <submittedName>
        <fullName evidence="2">Uncharacterized protein</fullName>
    </submittedName>
</protein>
<dbReference type="EMBL" id="LVIE01000068">
    <property type="protein sequence ID" value="OHT25175.1"/>
    <property type="molecule type" value="Genomic_DNA"/>
</dbReference>
<organism evidence="2 3">
    <name type="scientific">Providencia stuartii</name>
    <dbReference type="NCBI Taxonomy" id="588"/>
    <lineage>
        <taxon>Bacteria</taxon>
        <taxon>Pseudomonadati</taxon>
        <taxon>Pseudomonadota</taxon>
        <taxon>Gammaproteobacteria</taxon>
        <taxon>Enterobacterales</taxon>
        <taxon>Morganellaceae</taxon>
        <taxon>Providencia</taxon>
    </lineage>
</organism>
<evidence type="ECO:0000313" key="3">
    <source>
        <dbReference type="Proteomes" id="UP000179588"/>
    </source>
</evidence>
<dbReference type="AlphaFoldDB" id="A0A1S1HSE0"/>
<keyword evidence="3" id="KW-1185">Reference proteome</keyword>
<keyword evidence="1" id="KW-0732">Signal</keyword>
<dbReference type="OrthoDB" id="6986861at2"/>
<reference evidence="2 3" key="1">
    <citation type="submission" date="2016-03" db="EMBL/GenBank/DDBJ databases">
        <title>Genome sequence of Providencia stuartii strain, isolated from the salivary glands of larval Lucilia sericata.</title>
        <authorList>
            <person name="Yuan Y."/>
            <person name="Zhang Y."/>
            <person name="Fu S."/>
            <person name="Crippen T.L."/>
            <person name="Visi D."/>
            <person name="Benbow M.E."/>
            <person name="Allen M."/>
            <person name="Tomberlin J.K."/>
            <person name="Sze S.-H."/>
            <person name="Tarone A.M."/>
        </authorList>
    </citation>
    <scope>NUCLEOTIDE SEQUENCE [LARGE SCALE GENOMIC DNA]</scope>
    <source>
        <strain evidence="2 3">Crippen</strain>
    </source>
</reference>
<dbReference type="SUPFAM" id="SSF49401">
    <property type="entry name" value="Bacterial adhesins"/>
    <property type="match status" value="1"/>
</dbReference>
<feature type="chain" id="PRO_5012345347" evidence="1">
    <location>
        <begin position="23"/>
        <end position="176"/>
    </location>
</feature>